<dbReference type="Gene3D" id="1.25.40.20">
    <property type="entry name" value="Ankyrin repeat-containing domain"/>
    <property type="match status" value="2"/>
</dbReference>
<dbReference type="SMART" id="SM00248">
    <property type="entry name" value="ANK"/>
    <property type="match status" value="4"/>
</dbReference>
<feature type="repeat" description="ANK" evidence="1">
    <location>
        <begin position="154"/>
        <end position="186"/>
    </location>
</feature>
<dbReference type="PANTHER" id="PTHR24133:SF40">
    <property type="entry name" value="ANKYRIN REPEAT DOMAIN 44"/>
    <property type="match status" value="1"/>
</dbReference>
<organism evidence="2 3">
    <name type="scientific">Trichogramma brassicae</name>
    <dbReference type="NCBI Taxonomy" id="86971"/>
    <lineage>
        <taxon>Eukaryota</taxon>
        <taxon>Metazoa</taxon>
        <taxon>Ecdysozoa</taxon>
        <taxon>Arthropoda</taxon>
        <taxon>Hexapoda</taxon>
        <taxon>Insecta</taxon>
        <taxon>Pterygota</taxon>
        <taxon>Neoptera</taxon>
        <taxon>Endopterygota</taxon>
        <taxon>Hymenoptera</taxon>
        <taxon>Apocrita</taxon>
        <taxon>Proctotrupomorpha</taxon>
        <taxon>Chalcidoidea</taxon>
        <taxon>Trichogrammatidae</taxon>
        <taxon>Trichogramma</taxon>
    </lineage>
</organism>
<gene>
    <name evidence="2" type="ORF">TBRA_LOCUS6112</name>
</gene>
<keyword evidence="1" id="KW-0040">ANK repeat</keyword>
<dbReference type="SUPFAM" id="SSF48403">
    <property type="entry name" value="Ankyrin repeat"/>
    <property type="match status" value="1"/>
</dbReference>
<dbReference type="InterPro" id="IPR002110">
    <property type="entry name" value="Ankyrin_rpt"/>
</dbReference>
<feature type="repeat" description="ANK" evidence="1">
    <location>
        <begin position="186"/>
        <end position="218"/>
    </location>
</feature>
<dbReference type="PROSITE" id="PS50088">
    <property type="entry name" value="ANK_REPEAT"/>
    <property type="match status" value="3"/>
</dbReference>
<evidence type="ECO:0000256" key="1">
    <source>
        <dbReference type="PROSITE-ProRule" id="PRU00023"/>
    </source>
</evidence>
<feature type="repeat" description="ANK" evidence="1">
    <location>
        <begin position="270"/>
        <end position="302"/>
    </location>
</feature>
<keyword evidence="3" id="KW-1185">Reference proteome</keyword>
<dbReference type="PROSITE" id="PS50297">
    <property type="entry name" value="ANK_REP_REGION"/>
    <property type="match status" value="2"/>
</dbReference>
<dbReference type="AlphaFoldDB" id="A0A6H5IBR1"/>
<evidence type="ECO:0000313" key="3">
    <source>
        <dbReference type="Proteomes" id="UP000479190"/>
    </source>
</evidence>
<dbReference type="Proteomes" id="UP000479190">
    <property type="component" value="Unassembled WGS sequence"/>
</dbReference>
<evidence type="ECO:0000313" key="2">
    <source>
        <dbReference type="EMBL" id="CAB0034214.1"/>
    </source>
</evidence>
<reference evidence="2 3" key="1">
    <citation type="submission" date="2020-02" db="EMBL/GenBank/DDBJ databases">
        <authorList>
            <person name="Ferguson B K."/>
        </authorList>
    </citation>
    <scope>NUCLEOTIDE SEQUENCE [LARGE SCALE GENOMIC DNA]</scope>
</reference>
<dbReference type="Pfam" id="PF12796">
    <property type="entry name" value="Ank_2"/>
    <property type="match status" value="1"/>
</dbReference>
<proteinExistence type="predicted"/>
<dbReference type="InterPro" id="IPR036770">
    <property type="entry name" value="Ankyrin_rpt-contain_sf"/>
</dbReference>
<dbReference type="PANTHER" id="PTHR24133">
    <property type="entry name" value="ANKYRIN DOMAIN-CONTAINING"/>
    <property type="match status" value="1"/>
</dbReference>
<dbReference type="OrthoDB" id="496981at2759"/>
<sequence>MKEKKKLQHDDNLGSSMTSTMIDRSVNAYIRRLETIVNAEKRRAQFCNNIKYQYPWPWELFNVQDQIMKMMKNESLFPTVGNEIYFMKYAFEHEILLILKALHANGEHIHEFRWEDGKSALHYLVEQGEPYSRRVMSLINFLLKNSEKNYCDERGYSYLHGACFAGDIETVERFVRQGVDVNLDTYTRSALHIAAQYHHKEIVKILLDHGADPNQLDHEQQSTPLHALAWPVACIFVIPTLYFYSSRKPVDDIVDMLVMKKANIEARNSHGDSPLQYAVSRFNVDVAGALLKNSASLSSLNEDRIFSTTFTTLELKSYSLTFHIIEMMKLLKSADYQMNMNTRLRMLKYWMEIRGNDTDHLIPYNEGTCEISSFRMSIHNLLMYNEYGFYIKPESMNYLRLFRETSREKMANRIQRTLVYIRPGAQRVLVADGGLILKPHASSLFGAATTMTDDSADCNTTTTATSPSMLLLQLLLLLIRRSSRAAAAPLRCYRSTTITTTRMRRRIRCRCRRRSTTPYSACSEYFHDDGVQLLRVCIIVSSVYKITLGEETTTMIRSTTHCLYLYESFVHV</sequence>
<dbReference type="EMBL" id="CADCXV010000737">
    <property type="protein sequence ID" value="CAB0034214.1"/>
    <property type="molecule type" value="Genomic_DNA"/>
</dbReference>
<accession>A0A6H5IBR1</accession>
<protein>
    <submittedName>
        <fullName evidence="2">Uncharacterized protein</fullName>
    </submittedName>
</protein>
<name>A0A6H5IBR1_9HYME</name>
<dbReference type="InterPro" id="IPR052391">
    <property type="entry name" value="E3_Ligase-Neurotoxin"/>
</dbReference>